<protein>
    <submittedName>
        <fullName evidence="1">Uncharacterized protein</fullName>
    </submittedName>
</protein>
<evidence type="ECO:0000313" key="2">
    <source>
        <dbReference type="Proteomes" id="UP000184147"/>
    </source>
</evidence>
<dbReference type="AlphaFoldDB" id="A0A1M5EM30"/>
<name>A0A1M5EM30_9FLAO</name>
<reference evidence="1 2" key="1">
    <citation type="submission" date="2016-11" db="EMBL/GenBank/DDBJ databases">
        <authorList>
            <person name="Jaros S."/>
            <person name="Januszkiewicz K."/>
            <person name="Wedrychowicz H."/>
        </authorList>
    </citation>
    <scope>NUCLEOTIDE SEQUENCE [LARGE SCALE GENOMIC DNA]</scope>
    <source>
        <strain evidence="1 2">DSM 25660</strain>
    </source>
</reference>
<sequence>MRILRTHFQVQFHCPIKGNRATISWVKKEVNRRGKDYFIPKIDEGKNVTLKTIASSFNPNSLNP</sequence>
<dbReference type="Proteomes" id="UP000184147">
    <property type="component" value="Unassembled WGS sequence"/>
</dbReference>
<organism evidence="1 2">
    <name type="scientific">Flavobacterium fontis</name>
    <dbReference type="NCBI Taxonomy" id="1124188"/>
    <lineage>
        <taxon>Bacteria</taxon>
        <taxon>Pseudomonadati</taxon>
        <taxon>Bacteroidota</taxon>
        <taxon>Flavobacteriia</taxon>
        <taxon>Flavobacteriales</taxon>
        <taxon>Flavobacteriaceae</taxon>
        <taxon>Flavobacterium</taxon>
    </lineage>
</organism>
<keyword evidence="2" id="KW-1185">Reference proteome</keyword>
<gene>
    <name evidence="1" type="ORF">SAMN05444377_12017</name>
</gene>
<dbReference type="EMBL" id="FQVQ01000020">
    <property type="protein sequence ID" value="SHF80236.1"/>
    <property type="molecule type" value="Genomic_DNA"/>
</dbReference>
<proteinExistence type="predicted"/>
<accession>A0A1M5EM30</accession>
<evidence type="ECO:0000313" key="1">
    <source>
        <dbReference type="EMBL" id="SHF80236.1"/>
    </source>
</evidence>